<protein>
    <submittedName>
        <fullName evidence="2">Ornithine cyclodeaminase family protein</fullName>
    </submittedName>
</protein>
<comment type="similarity">
    <text evidence="1">Belongs to the ornithine cyclodeaminase/mu-crystallin family.</text>
</comment>
<evidence type="ECO:0000313" key="2">
    <source>
        <dbReference type="EMBL" id="UYG95615.1"/>
    </source>
</evidence>
<dbReference type="GO" id="GO:0019752">
    <property type="term" value="P:carboxylic acid metabolic process"/>
    <property type="evidence" value="ECO:0007669"/>
    <property type="project" value="UniProtKB-ARBA"/>
</dbReference>
<dbReference type="AlphaFoldDB" id="A0AA46SJJ2"/>
<dbReference type="RefSeq" id="WP_048009243.1">
    <property type="nucleotide sequence ID" value="NZ_CP107027.1"/>
</dbReference>
<dbReference type="SUPFAM" id="SSF51735">
    <property type="entry name" value="NAD(P)-binding Rossmann-fold domains"/>
    <property type="match status" value="1"/>
</dbReference>
<accession>A0AA46SJJ2</accession>
<reference evidence="2" key="1">
    <citation type="submission" date="2022-10" db="EMBL/GenBank/DDBJ databases">
        <title>Mechanism of multi-heavy metal repair in Cytobacillus Firmus M7.</title>
        <authorList>
            <person name="Li X."/>
            <person name="Yu C."/>
        </authorList>
    </citation>
    <scope>NUCLEOTIDE SEQUENCE</scope>
    <source>
        <strain evidence="2">M7</strain>
    </source>
</reference>
<dbReference type="Proteomes" id="UP001163104">
    <property type="component" value="Chromosome"/>
</dbReference>
<gene>
    <name evidence="2" type="ORF">OD459_00895</name>
</gene>
<name>A0AA46SJJ2_CYTFI</name>
<dbReference type="PIRSF" id="PIRSF001439">
    <property type="entry name" value="CryM"/>
    <property type="match status" value="1"/>
</dbReference>
<organism evidence="2 3">
    <name type="scientific">Cytobacillus firmus</name>
    <name type="common">Bacillus firmus</name>
    <dbReference type="NCBI Taxonomy" id="1399"/>
    <lineage>
        <taxon>Bacteria</taxon>
        <taxon>Bacillati</taxon>
        <taxon>Bacillota</taxon>
        <taxon>Bacilli</taxon>
        <taxon>Bacillales</taxon>
        <taxon>Bacillaceae</taxon>
        <taxon>Cytobacillus</taxon>
    </lineage>
</organism>
<dbReference type="InterPro" id="IPR023401">
    <property type="entry name" value="ODC_N"/>
</dbReference>
<dbReference type="PANTHER" id="PTHR13812">
    <property type="entry name" value="KETIMINE REDUCTASE MU-CRYSTALLIN"/>
    <property type="match status" value="1"/>
</dbReference>
<dbReference type="Gene3D" id="3.40.50.720">
    <property type="entry name" value="NAD(P)-binding Rossmann-like Domain"/>
    <property type="match status" value="1"/>
</dbReference>
<sequence>MLVINKETIKELYSMEECIQDIEKAFCYGHRNKTLTPVRLSVPHSAYEAETLYMPSYIEPENYTAVKVVSIFPHNSGGIKPVLQGVILLTDAQTGEHVALMDASYLTVLRTGASSGAATKYLARENAKVCSVLGCGAQAAGQIQAVMSIREIEHIILYNRTIARAEVFKDEIHSLYPDWRGTISIQPDANAAAAQSDILICSTKSSTPLFDGSVLREGTHINAIGSYQAHMQEVDAQTLIRSNKVVVDTLEGAMHEAGDLLVPHKKGEWNTDLIYGEIGEIACGEKAGRENSSEITFYKSVGVGFLDTMAASKVYRKALSEGKGESFSL</sequence>
<dbReference type="EMBL" id="CP107027">
    <property type="protein sequence ID" value="UYG95615.1"/>
    <property type="molecule type" value="Genomic_DNA"/>
</dbReference>
<dbReference type="InterPro" id="IPR003462">
    <property type="entry name" value="ODC_Mu_crystall"/>
</dbReference>
<dbReference type="FunFam" id="3.40.50.720:FF:000311">
    <property type="entry name" value="Ornithine cyclodeaminase"/>
    <property type="match status" value="1"/>
</dbReference>
<dbReference type="GO" id="GO:0005737">
    <property type="term" value="C:cytoplasm"/>
    <property type="evidence" value="ECO:0007669"/>
    <property type="project" value="TreeGrafter"/>
</dbReference>
<dbReference type="InterPro" id="IPR036291">
    <property type="entry name" value="NAD(P)-bd_dom_sf"/>
</dbReference>
<proteinExistence type="inferred from homology"/>
<dbReference type="PANTHER" id="PTHR13812:SF19">
    <property type="entry name" value="KETIMINE REDUCTASE MU-CRYSTALLIN"/>
    <property type="match status" value="1"/>
</dbReference>
<evidence type="ECO:0000313" key="3">
    <source>
        <dbReference type="Proteomes" id="UP001163104"/>
    </source>
</evidence>
<dbReference type="Pfam" id="PF02423">
    <property type="entry name" value="OCD_Mu_crystall"/>
    <property type="match status" value="1"/>
</dbReference>
<dbReference type="Gene3D" id="3.30.1780.10">
    <property type="entry name" value="ornithine cyclodeaminase, domain 1"/>
    <property type="match status" value="1"/>
</dbReference>
<evidence type="ECO:0000256" key="1">
    <source>
        <dbReference type="ARBA" id="ARBA00008903"/>
    </source>
</evidence>
<dbReference type="GO" id="GO:0016491">
    <property type="term" value="F:oxidoreductase activity"/>
    <property type="evidence" value="ECO:0007669"/>
    <property type="project" value="UniProtKB-ARBA"/>
</dbReference>